<dbReference type="GO" id="GO:0006351">
    <property type="term" value="P:DNA-templated transcription"/>
    <property type="evidence" value="ECO:0007669"/>
    <property type="project" value="InterPro"/>
</dbReference>
<dbReference type="Pfam" id="PF22536">
    <property type="entry name" value="WHD_POLR3C"/>
    <property type="match status" value="1"/>
</dbReference>
<reference evidence="13 14" key="1">
    <citation type="submission" date="2016-10" db="EMBL/GenBank/DDBJ databases">
        <title>Draft genome sequence of Coniochaeta ligniaria NRRL30616, a lignocellulolytic fungus for bioabatement of inhibitors in plant biomass hydrolysates.</title>
        <authorList>
            <consortium name="DOE Joint Genome Institute"/>
            <person name="Jimenez D.J."/>
            <person name="Hector R.E."/>
            <person name="Riley R."/>
            <person name="Sun H."/>
            <person name="Grigoriev I.V."/>
            <person name="Van Elsas J.D."/>
            <person name="Nichols N.N."/>
        </authorList>
    </citation>
    <scope>NUCLEOTIDE SEQUENCE [LARGE SCALE GENOMIC DNA]</scope>
    <source>
        <strain evidence="13 14">NRRL 30616</strain>
    </source>
</reference>
<evidence type="ECO:0000313" key="14">
    <source>
        <dbReference type="Proteomes" id="UP000182658"/>
    </source>
</evidence>
<dbReference type="Proteomes" id="UP000182658">
    <property type="component" value="Unassembled WGS sequence"/>
</dbReference>
<dbReference type="Pfam" id="PF05645">
    <property type="entry name" value="RNA_pol_Rpc82"/>
    <property type="match status" value="1"/>
</dbReference>
<dbReference type="EMBL" id="KV875099">
    <property type="protein sequence ID" value="OIW27977.1"/>
    <property type="molecule type" value="Genomic_DNA"/>
</dbReference>
<evidence type="ECO:0000256" key="2">
    <source>
        <dbReference type="ARBA" id="ARBA00006835"/>
    </source>
</evidence>
<evidence type="ECO:0000256" key="4">
    <source>
        <dbReference type="ARBA" id="ARBA00022478"/>
    </source>
</evidence>
<dbReference type="PANTHER" id="PTHR12949:SF0">
    <property type="entry name" value="DNA-DIRECTED RNA POLYMERASE III SUBUNIT RPC3"/>
    <property type="match status" value="1"/>
</dbReference>
<feature type="domain" description="RNA polymerase III Rpc82 C -terminal" evidence="10">
    <location>
        <begin position="173"/>
        <end position="494"/>
    </location>
</feature>
<dbReference type="Pfam" id="PF08221">
    <property type="entry name" value="HTH_9"/>
    <property type="match status" value="1"/>
</dbReference>
<evidence type="ECO:0000256" key="5">
    <source>
        <dbReference type="ARBA" id="ARBA00023163"/>
    </source>
</evidence>
<dbReference type="FunCoup" id="A0A1J7J3X1">
    <property type="interactions" value="441"/>
</dbReference>
<dbReference type="InParanoid" id="A0A1J7J3X1"/>
<comment type="function">
    <text evidence="7 8">DNA-dependent RNA polymerase catalyzes the transcription of DNA into RNA using the four ribonucleoside triphosphates as substrates. Specific core component of RNA polymerase III which synthesizes small RNAs, such as 5S rRNA and tRNAs.</text>
</comment>
<dbReference type="STRING" id="1408157.A0A1J7J3X1"/>
<dbReference type="PANTHER" id="PTHR12949">
    <property type="entry name" value="RNA POLYMERASE III DNA DIRECTED -RELATED"/>
    <property type="match status" value="1"/>
</dbReference>
<dbReference type="InterPro" id="IPR013197">
    <property type="entry name" value="RNA_pol_III_RPC82-rel_HTH"/>
</dbReference>
<evidence type="ECO:0000256" key="6">
    <source>
        <dbReference type="ARBA" id="ARBA00023242"/>
    </source>
</evidence>
<keyword evidence="6 8" id="KW-0539">Nucleus</keyword>
<dbReference type="GO" id="GO:0003697">
    <property type="term" value="F:single-stranded DNA binding"/>
    <property type="evidence" value="ECO:0007669"/>
    <property type="project" value="UniProtKB-UniRule"/>
</dbReference>
<comment type="similarity">
    <text evidence="2 8">Belongs to the RNA polymerase beta chain family.</text>
</comment>
<feature type="domain" description="RNA polymerase III subunit RPC82-related helix-turn-helix" evidence="11">
    <location>
        <begin position="9"/>
        <end position="67"/>
    </location>
</feature>
<evidence type="ECO:0000313" key="13">
    <source>
        <dbReference type="EMBL" id="OIW27977.1"/>
    </source>
</evidence>
<feature type="domain" description="DNA-directed RNA polymerase III subunit RPC3 winged-helix" evidence="12">
    <location>
        <begin position="501"/>
        <end position="575"/>
    </location>
</feature>
<keyword evidence="5 8" id="KW-0804">Transcription</keyword>
<name>A0A1J7J3X1_9PEZI</name>
<evidence type="ECO:0000256" key="3">
    <source>
        <dbReference type="ARBA" id="ARBA00011206"/>
    </source>
</evidence>
<proteinExistence type="inferred from homology"/>
<keyword evidence="4 8" id="KW-0240">DNA-directed RNA polymerase</keyword>
<comment type="subunit">
    <text evidence="3 8">Component of the RNA polymerase III (Pol III) complex consisting of 17 subunits.</text>
</comment>
<dbReference type="OrthoDB" id="272392at2759"/>
<protein>
    <recommendedName>
        <fullName evidence="8">DNA-directed RNA polymerase III subunit RPC3</fullName>
        <shortName evidence="8">RNA polymerase III subunit C3</shortName>
    </recommendedName>
</protein>
<evidence type="ECO:0000256" key="8">
    <source>
        <dbReference type="RuleBase" id="RU367076"/>
    </source>
</evidence>
<keyword evidence="14" id="KW-1185">Reference proteome</keyword>
<dbReference type="GO" id="GO:0005666">
    <property type="term" value="C:RNA polymerase III complex"/>
    <property type="evidence" value="ECO:0007669"/>
    <property type="project" value="UniProtKB-UniRule"/>
</dbReference>
<dbReference type="Gene3D" id="1.10.10.10">
    <property type="entry name" value="Winged helix-like DNA-binding domain superfamily/Winged helix DNA-binding domain"/>
    <property type="match status" value="2"/>
</dbReference>
<organism evidence="13 14">
    <name type="scientific">Coniochaeta ligniaria NRRL 30616</name>
    <dbReference type="NCBI Taxonomy" id="1408157"/>
    <lineage>
        <taxon>Eukaryota</taxon>
        <taxon>Fungi</taxon>
        <taxon>Dikarya</taxon>
        <taxon>Ascomycota</taxon>
        <taxon>Pezizomycotina</taxon>
        <taxon>Sordariomycetes</taxon>
        <taxon>Sordariomycetidae</taxon>
        <taxon>Coniochaetales</taxon>
        <taxon>Coniochaetaceae</taxon>
        <taxon>Coniochaeta</taxon>
    </lineage>
</organism>
<feature type="region of interest" description="Disordered" evidence="9">
    <location>
        <begin position="386"/>
        <end position="450"/>
    </location>
</feature>
<gene>
    <name evidence="13" type="ORF">CONLIGDRAFT_634308</name>
</gene>
<evidence type="ECO:0000256" key="7">
    <source>
        <dbReference type="ARBA" id="ARBA00025127"/>
    </source>
</evidence>
<evidence type="ECO:0000256" key="1">
    <source>
        <dbReference type="ARBA" id="ARBA00004123"/>
    </source>
</evidence>
<dbReference type="InterPro" id="IPR055207">
    <property type="entry name" value="POLR3C_WHD"/>
</dbReference>
<dbReference type="InterPro" id="IPR008806">
    <property type="entry name" value="RNA_pol_III_Rpc82_C"/>
</dbReference>
<comment type="subcellular location">
    <subcellularLocation>
        <location evidence="1 8">Nucleus</location>
    </subcellularLocation>
</comment>
<evidence type="ECO:0000256" key="9">
    <source>
        <dbReference type="SAM" id="MobiDB-lite"/>
    </source>
</evidence>
<accession>A0A1J7J3X1</accession>
<sequence length="662" mass="74501">MKVTKDLAELCALLIDEIYGELPSRIFAVLLNRGRSSLGQLGQYTSMTPRQLRHGLAVLIQQNLLYYYIDNDTKTATYEANPEPAYNLIRTGKILEMVESAHGAPVKDVMQSLLLLGQTRVSDLKAAYEEKIKRSTEGAQHANSDLDMVDGEAPPAAKKANLPVKSARQLNSIICRLAEAELVDVVHGLTFASPEDIQKDVEERVTRVKFPGGVKGGKGKTEFEEAVAMELCKIRRESKSLKRKLEESGATAAKRRKLLNGGVTAVNGVNGDHDADGDPVLDPRQVIRVNYEKCLVELRNRRLVQFASEMIGDTSSYVYGVVLRQLTKKVSRCHTDPNMDIGDMGDEDGTRQPVVTTMEILDNLPTTIDPSNGLAKVARSRINKLSAEAVQPNPPDPNKIPFLGGGDDEDDDESDESDVEMNGKHESEDESDKDAKSGVNGTAGKVRFAEPARKEGRVDMLRQHLYLLAENRIPFIRQCANEQWTVDFTILVQHLREAELDAVIERTVGRQGLRLVRILRKNGKLDEKALPSISLMKKSDVQNKMLEMEIAGFVDIQEVPRDNSRTANRTIFLWYTDTDRCIHTLLNNTYKTATRCLQRLSVHRRKEKDVLLLTKRTDVKGREKDVMQKEYYDRFAKLLEVERKLLGHMMRMDEMVAVLRDY</sequence>
<evidence type="ECO:0000259" key="12">
    <source>
        <dbReference type="Pfam" id="PF22536"/>
    </source>
</evidence>
<dbReference type="InterPro" id="IPR036388">
    <property type="entry name" value="WH-like_DNA-bd_sf"/>
</dbReference>
<evidence type="ECO:0000259" key="11">
    <source>
        <dbReference type="Pfam" id="PF08221"/>
    </source>
</evidence>
<feature type="compositionally biased region" description="Acidic residues" evidence="9">
    <location>
        <begin position="406"/>
        <end position="419"/>
    </location>
</feature>
<dbReference type="AlphaFoldDB" id="A0A1J7J3X1"/>
<evidence type="ECO:0000259" key="10">
    <source>
        <dbReference type="Pfam" id="PF05645"/>
    </source>
</evidence>
<dbReference type="InterPro" id="IPR039748">
    <property type="entry name" value="RPC3"/>
</dbReference>